<feature type="transmembrane region" description="Helical" evidence="1">
    <location>
        <begin position="40"/>
        <end position="57"/>
    </location>
</feature>
<feature type="transmembrane region" description="Helical" evidence="1">
    <location>
        <begin position="12"/>
        <end position="34"/>
    </location>
</feature>
<protein>
    <submittedName>
        <fullName evidence="2">Uncharacterized protein</fullName>
    </submittedName>
</protein>
<keyword evidence="1" id="KW-0812">Transmembrane</keyword>
<accession>A0ABW4H0S0</accession>
<keyword evidence="3" id="KW-1185">Reference proteome</keyword>
<reference evidence="3" key="1">
    <citation type="journal article" date="2019" name="Int. J. Syst. Evol. Microbiol.">
        <title>The Global Catalogue of Microorganisms (GCM) 10K type strain sequencing project: providing services to taxonomists for standard genome sequencing and annotation.</title>
        <authorList>
            <consortium name="The Broad Institute Genomics Platform"/>
            <consortium name="The Broad Institute Genome Sequencing Center for Infectious Disease"/>
            <person name="Wu L."/>
            <person name="Ma J."/>
        </authorList>
    </citation>
    <scope>NUCLEOTIDE SEQUENCE [LARGE SCALE GENOMIC DNA]</scope>
    <source>
        <strain evidence="3">CCM 8906</strain>
    </source>
</reference>
<evidence type="ECO:0000313" key="3">
    <source>
        <dbReference type="Proteomes" id="UP001597195"/>
    </source>
</evidence>
<keyword evidence="1" id="KW-0472">Membrane</keyword>
<organism evidence="2 3">
    <name type="scientific">Levilactobacillus fuyuanensis</name>
    <dbReference type="NCBI Taxonomy" id="2486022"/>
    <lineage>
        <taxon>Bacteria</taxon>
        <taxon>Bacillati</taxon>
        <taxon>Bacillota</taxon>
        <taxon>Bacilli</taxon>
        <taxon>Lactobacillales</taxon>
        <taxon>Lactobacillaceae</taxon>
        <taxon>Levilactobacillus</taxon>
    </lineage>
</organism>
<evidence type="ECO:0000256" key="1">
    <source>
        <dbReference type="SAM" id="Phobius"/>
    </source>
</evidence>
<keyword evidence="1" id="KW-1133">Transmembrane helix</keyword>
<sequence>MMKEAYEVYPSRLRVYMTTIVFILFGLAICGVVFTSTWLIMKIVAVAFGLLFFYAAFDTAVKGHAKRPDYIFDDQGITDNTQEPAVVVPWADILKIEMTPNNAVMQIGILARKTVVSQDEKNVVLTRNLVSNGNMAFYSIMIDGFKFRQKQFLNIFEELQRQGVKHNPSILVNKVLEKKR</sequence>
<evidence type="ECO:0000313" key="2">
    <source>
        <dbReference type="EMBL" id="MFD1548315.1"/>
    </source>
</evidence>
<dbReference type="EMBL" id="JBHTOM010000001">
    <property type="protein sequence ID" value="MFD1548315.1"/>
    <property type="molecule type" value="Genomic_DNA"/>
</dbReference>
<dbReference type="Proteomes" id="UP001597195">
    <property type="component" value="Unassembled WGS sequence"/>
</dbReference>
<gene>
    <name evidence="2" type="ORF">ACFQ5T_01240</name>
</gene>
<dbReference type="RefSeq" id="WP_225421326.1">
    <property type="nucleotide sequence ID" value="NZ_JBHTOM010000001.1"/>
</dbReference>
<proteinExistence type="predicted"/>
<comment type="caution">
    <text evidence="2">The sequence shown here is derived from an EMBL/GenBank/DDBJ whole genome shotgun (WGS) entry which is preliminary data.</text>
</comment>
<name>A0ABW4H0S0_9LACO</name>